<dbReference type="InterPro" id="IPR011059">
    <property type="entry name" value="Metal-dep_hydrolase_composite"/>
</dbReference>
<evidence type="ECO:0000256" key="3">
    <source>
        <dbReference type="ARBA" id="ARBA00018029"/>
    </source>
</evidence>
<proteinExistence type="inferred from homology"/>
<evidence type="ECO:0000256" key="5">
    <source>
        <dbReference type="ARBA" id="ARBA00022801"/>
    </source>
</evidence>
<keyword evidence="15" id="KW-1185">Reference proteome</keyword>
<dbReference type="InterPro" id="IPR003764">
    <property type="entry name" value="GlcNAc_6-P_deAcase"/>
</dbReference>
<dbReference type="PIRSF" id="PIRSF038994">
    <property type="entry name" value="NagA"/>
    <property type="match status" value="1"/>
</dbReference>
<comment type="similarity">
    <text evidence="1 9">Belongs to the metallo-dependent hydrolases superfamily. NagA family.</text>
</comment>
<evidence type="ECO:0000256" key="2">
    <source>
        <dbReference type="ARBA" id="ARBA00011899"/>
    </source>
</evidence>
<feature type="active site" description="Proton donor/acceptor" evidence="10">
    <location>
        <position position="268"/>
    </location>
</feature>
<dbReference type="FunFam" id="3.20.20.140:FF:000004">
    <property type="entry name" value="N-acetylglucosamine-6-phosphate deacetylase"/>
    <property type="match status" value="1"/>
</dbReference>
<evidence type="ECO:0000256" key="1">
    <source>
        <dbReference type="ARBA" id="ARBA00010716"/>
    </source>
</evidence>
<feature type="binding site" evidence="12">
    <location>
        <position position="210"/>
    </location>
    <ligand>
        <name>Zn(2+)</name>
        <dbReference type="ChEBI" id="CHEBI:29105"/>
    </ligand>
</feature>
<feature type="domain" description="Amidohydrolase-related" evidence="13">
    <location>
        <begin position="49"/>
        <end position="374"/>
    </location>
</feature>
<dbReference type="CDD" id="cd00854">
    <property type="entry name" value="NagA"/>
    <property type="match status" value="1"/>
</dbReference>
<feature type="binding site" evidence="11">
    <location>
        <begin position="213"/>
        <end position="214"/>
    </location>
    <ligand>
        <name>substrate</name>
    </ligand>
</feature>
<dbReference type="InterPro" id="IPR006680">
    <property type="entry name" value="Amidohydro-rel"/>
</dbReference>
<keyword evidence="6 9" id="KW-0119">Carbohydrate metabolism</keyword>
<evidence type="ECO:0000256" key="4">
    <source>
        <dbReference type="ARBA" id="ARBA00022723"/>
    </source>
</evidence>
<evidence type="ECO:0000259" key="13">
    <source>
        <dbReference type="Pfam" id="PF01979"/>
    </source>
</evidence>
<evidence type="ECO:0000313" key="15">
    <source>
        <dbReference type="Proteomes" id="UP000182977"/>
    </source>
</evidence>
<evidence type="ECO:0000256" key="12">
    <source>
        <dbReference type="PIRSR" id="PIRSR038994-3"/>
    </source>
</evidence>
<dbReference type="NCBIfam" id="TIGR00221">
    <property type="entry name" value="nagA"/>
    <property type="match status" value="1"/>
</dbReference>
<dbReference type="AlphaFoldDB" id="A0A1H2ILX1"/>
<dbReference type="SUPFAM" id="SSF51338">
    <property type="entry name" value="Composite domain of metallo-dependent hydrolases"/>
    <property type="match status" value="1"/>
</dbReference>
<dbReference type="PANTHER" id="PTHR11113:SF14">
    <property type="entry name" value="N-ACETYLGLUCOSAMINE-6-PHOSPHATE DEACETYLASE"/>
    <property type="match status" value="1"/>
</dbReference>
<reference evidence="15" key="1">
    <citation type="submission" date="2016-10" db="EMBL/GenBank/DDBJ databases">
        <authorList>
            <person name="Varghese N."/>
            <person name="Submissions S."/>
        </authorList>
    </citation>
    <scope>NUCLEOTIDE SEQUENCE [LARGE SCALE GENOMIC DNA]</scope>
    <source>
        <strain evidence="15">DSM 45079</strain>
    </source>
</reference>
<dbReference type="Gene3D" id="3.20.20.140">
    <property type="entry name" value="Metal-dependent hydrolases"/>
    <property type="match status" value="1"/>
</dbReference>
<dbReference type="RefSeq" id="WP_046770203.1">
    <property type="nucleotide sequence ID" value="NZ_LBMC01000019.1"/>
</dbReference>
<protein>
    <recommendedName>
        <fullName evidence="3">N-acetylglucosamine-6-phosphate deacetylase</fullName>
        <ecNumber evidence="2">3.5.1.25</ecNumber>
    </recommendedName>
</protein>
<dbReference type="GO" id="GO:0006046">
    <property type="term" value="P:N-acetylglucosamine catabolic process"/>
    <property type="evidence" value="ECO:0007669"/>
    <property type="project" value="TreeGrafter"/>
</dbReference>
<dbReference type="GO" id="GO:0008448">
    <property type="term" value="F:N-acetylglucosamine-6-phosphate deacetylase activity"/>
    <property type="evidence" value="ECO:0007669"/>
    <property type="project" value="UniProtKB-EC"/>
</dbReference>
<evidence type="ECO:0000256" key="7">
    <source>
        <dbReference type="ARBA" id="ARBA00047647"/>
    </source>
</evidence>
<feature type="binding site" evidence="11">
    <location>
        <begin position="302"/>
        <end position="304"/>
    </location>
    <ligand>
        <name>substrate</name>
    </ligand>
</feature>
<dbReference type="Pfam" id="PF01979">
    <property type="entry name" value="Amidohydro_1"/>
    <property type="match status" value="1"/>
</dbReference>
<dbReference type="OrthoDB" id="9776488at2"/>
<dbReference type="PANTHER" id="PTHR11113">
    <property type="entry name" value="N-ACETYLGLUCOSAMINE-6-PHOSPHATE DEACETYLASE"/>
    <property type="match status" value="1"/>
</dbReference>
<dbReference type="Gene3D" id="2.30.40.10">
    <property type="entry name" value="Urease, subunit C, domain 1"/>
    <property type="match status" value="1"/>
</dbReference>
<evidence type="ECO:0000256" key="6">
    <source>
        <dbReference type="ARBA" id="ARBA00023277"/>
    </source>
</evidence>
<feature type="binding site" evidence="12">
    <location>
        <position position="123"/>
    </location>
    <ligand>
        <name>Zn(2+)</name>
        <dbReference type="ChEBI" id="CHEBI:29105"/>
    </ligand>
</feature>
<feature type="binding site" evidence="11">
    <location>
        <position position="221"/>
    </location>
    <ligand>
        <name>substrate</name>
    </ligand>
</feature>
<evidence type="ECO:0000256" key="10">
    <source>
        <dbReference type="PIRSR" id="PIRSR038994-1"/>
    </source>
</evidence>
<comment type="pathway">
    <text evidence="8">Amino-sugar metabolism; N-acetylneuraminate degradation; D-fructose 6-phosphate from N-acetylneuraminate: step 4/5.</text>
</comment>
<dbReference type="GO" id="GO:0046872">
    <property type="term" value="F:metal ion binding"/>
    <property type="evidence" value="ECO:0007669"/>
    <property type="project" value="UniProtKB-KW"/>
</dbReference>
<feature type="binding site" evidence="12">
    <location>
        <position position="189"/>
    </location>
    <ligand>
        <name>Zn(2+)</name>
        <dbReference type="ChEBI" id="CHEBI:29105"/>
    </ligand>
</feature>
<dbReference type="InterPro" id="IPR032466">
    <property type="entry name" value="Metal_Hydrolase"/>
</dbReference>
<dbReference type="SUPFAM" id="SSF51556">
    <property type="entry name" value="Metallo-dependent hydrolases"/>
    <property type="match status" value="1"/>
</dbReference>
<evidence type="ECO:0000256" key="9">
    <source>
        <dbReference type="PIRNR" id="PIRNR038994"/>
    </source>
</evidence>
<dbReference type="EMBL" id="LT629791">
    <property type="protein sequence ID" value="SDU45104.1"/>
    <property type="molecule type" value="Genomic_DNA"/>
</dbReference>
<gene>
    <name evidence="14" type="ORF">SAMN04488563_1837</name>
</gene>
<feature type="binding site" evidence="11">
    <location>
        <position position="245"/>
    </location>
    <ligand>
        <name>substrate</name>
    </ligand>
</feature>
<dbReference type="EC" id="3.5.1.25" evidence="2"/>
<accession>A0A1H2ILX1</accession>
<evidence type="ECO:0000256" key="11">
    <source>
        <dbReference type="PIRSR" id="PIRSR038994-2"/>
    </source>
</evidence>
<feature type="binding site" evidence="11">
    <location>
        <position position="134"/>
    </location>
    <ligand>
        <name>substrate</name>
    </ligand>
</feature>
<keyword evidence="5 9" id="KW-0378">Hydrolase</keyword>
<name>A0A1H2ILX1_9ACTN</name>
<evidence type="ECO:0000313" key="14">
    <source>
        <dbReference type="EMBL" id="SDU45104.1"/>
    </source>
</evidence>
<keyword evidence="4 12" id="KW-0479">Metal-binding</keyword>
<evidence type="ECO:0000256" key="8">
    <source>
        <dbReference type="ARBA" id="ARBA00060590"/>
    </source>
</evidence>
<dbReference type="Proteomes" id="UP000182977">
    <property type="component" value="Chromosome I"/>
</dbReference>
<organism evidence="14 15">
    <name type="scientific">Jiangella alkaliphila</name>
    <dbReference type="NCBI Taxonomy" id="419479"/>
    <lineage>
        <taxon>Bacteria</taxon>
        <taxon>Bacillati</taxon>
        <taxon>Actinomycetota</taxon>
        <taxon>Actinomycetes</taxon>
        <taxon>Jiangellales</taxon>
        <taxon>Jiangellaceae</taxon>
        <taxon>Jiangella</taxon>
    </lineage>
</organism>
<dbReference type="STRING" id="419479.SAMN04488563_1837"/>
<comment type="catalytic activity">
    <reaction evidence="7">
        <text>N-acetyl-D-glucosamine 6-phosphate + H2O = D-glucosamine 6-phosphate + acetate</text>
        <dbReference type="Rhea" id="RHEA:22936"/>
        <dbReference type="ChEBI" id="CHEBI:15377"/>
        <dbReference type="ChEBI" id="CHEBI:30089"/>
        <dbReference type="ChEBI" id="CHEBI:57513"/>
        <dbReference type="ChEBI" id="CHEBI:58725"/>
        <dbReference type="EC" id="3.5.1.25"/>
    </reaction>
</comment>
<sequence length="377" mass="38958">MTAIAGAVMVTPDGVVEDGWLEVDGGRIAALGSGAPPRPAARDLGGRWLVPGFVDMHTHGGGGGTVVGADEQAVRTFVATHRRHGTTSIVASLVTGEYDALEHDVRALAELTDEGLIAGVHLEGPWISPARKGAHDERALRPPEPDAVDRLLKAGRGTVRMVTLAPELDHGLDAVRAVVAAGAVAAVGHTDATYDITRQAIDAGATVATHLFNAMAPVHHRDPGPIVALLEDERVTVELILDGVHLHAAVARLVRAAAGPQRIALVTDAMDATDIGDGEYVLGELAVRVENGVARLVEGGSIAGSTLTMDHAFRFAVQQAGFTVPEAVRATSATPARLLGIDGRTGALAPGLDADLVVLDADLAVDAVMARGEWTTP</sequence>
<comment type="cofactor">
    <cofactor evidence="12">
        <name>a divalent metal cation</name>
        <dbReference type="ChEBI" id="CHEBI:60240"/>
    </cofactor>
    <text evidence="12">Binds 1 divalent metal cation per subunit.</text>
</comment>